<protein>
    <submittedName>
        <fullName evidence="3">NADP-dependent oxidoreductase</fullName>
        <ecNumber evidence="3">1.-.-.-</ecNumber>
    </submittedName>
</protein>
<dbReference type="Proteomes" id="UP001477870">
    <property type="component" value="Unassembled WGS sequence"/>
</dbReference>
<keyword evidence="1 3" id="KW-0560">Oxidoreductase</keyword>
<dbReference type="Gene3D" id="3.40.50.720">
    <property type="entry name" value="NAD(P)-binding Rossmann-like Domain"/>
    <property type="match status" value="1"/>
</dbReference>
<dbReference type="PANTHER" id="PTHR11695">
    <property type="entry name" value="ALCOHOL DEHYDROGENASE RELATED"/>
    <property type="match status" value="1"/>
</dbReference>
<dbReference type="Pfam" id="PF13602">
    <property type="entry name" value="ADH_zinc_N_2"/>
    <property type="match status" value="1"/>
</dbReference>
<dbReference type="RefSeq" id="WP_342846558.1">
    <property type="nucleotide sequence ID" value="NZ_JBBMQO010000001.1"/>
</dbReference>
<gene>
    <name evidence="3" type="ORF">WNY59_02280</name>
</gene>
<evidence type="ECO:0000313" key="3">
    <source>
        <dbReference type="EMBL" id="MEM5500407.1"/>
    </source>
</evidence>
<dbReference type="PANTHER" id="PTHR11695:SF294">
    <property type="entry name" value="RETICULON-4-INTERACTING PROTEIN 1, MITOCHONDRIAL"/>
    <property type="match status" value="1"/>
</dbReference>
<dbReference type="InterPro" id="IPR020843">
    <property type="entry name" value="ER"/>
</dbReference>
<dbReference type="SUPFAM" id="SSF50129">
    <property type="entry name" value="GroES-like"/>
    <property type="match status" value="1"/>
</dbReference>
<dbReference type="EC" id="1.-.-.-" evidence="3"/>
<evidence type="ECO:0000313" key="4">
    <source>
        <dbReference type="Proteomes" id="UP001477870"/>
    </source>
</evidence>
<proteinExistence type="predicted"/>
<evidence type="ECO:0000259" key="2">
    <source>
        <dbReference type="SMART" id="SM00829"/>
    </source>
</evidence>
<dbReference type="CDD" id="cd05289">
    <property type="entry name" value="MDR_like_2"/>
    <property type="match status" value="1"/>
</dbReference>
<keyword evidence="4" id="KW-1185">Reference proteome</keyword>
<organism evidence="3 4">
    <name type="scientific">Ahrensia kielensis</name>
    <dbReference type="NCBI Taxonomy" id="76980"/>
    <lineage>
        <taxon>Bacteria</taxon>
        <taxon>Pseudomonadati</taxon>
        <taxon>Pseudomonadota</taxon>
        <taxon>Alphaproteobacteria</taxon>
        <taxon>Hyphomicrobiales</taxon>
        <taxon>Ahrensiaceae</taxon>
        <taxon>Ahrensia</taxon>
    </lineage>
</organism>
<reference evidence="3 4" key="1">
    <citation type="submission" date="2024-03" db="EMBL/GenBank/DDBJ databases">
        <title>Community enrichment and isolation of bacterial strains for fucoidan degradation.</title>
        <authorList>
            <person name="Sichert A."/>
        </authorList>
    </citation>
    <scope>NUCLEOTIDE SEQUENCE [LARGE SCALE GENOMIC DNA]</scope>
    <source>
        <strain evidence="3 4">AS62</strain>
    </source>
</reference>
<comment type="caution">
    <text evidence="3">The sequence shown here is derived from an EMBL/GenBank/DDBJ whole genome shotgun (WGS) entry which is preliminary data.</text>
</comment>
<dbReference type="PROSITE" id="PS01162">
    <property type="entry name" value="QOR_ZETA_CRYSTAL"/>
    <property type="match status" value="1"/>
</dbReference>
<accession>A0ABU9T2P4</accession>
<name>A0ABU9T2P4_9HYPH</name>
<dbReference type="EMBL" id="JBBMQO010000001">
    <property type="protein sequence ID" value="MEM5500407.1"/>
    <property type="molecule type" value="Genomic_DNA"/>
</dbReference>
<sequence length="309" mass="32642">MKAAVFNTYTGPVEIIDVPVPELAADSVLIDVHAASINPIDNILREGYLKDMIPLTFPHVMGYDVSGVITAVGTDVTGFKTGDAVFARAHQEDAGALAEVASVKASALALKPANLSHLEAASIPLVGLTAWQALIDKADLKHGQKVLIHAGSGGVGTLAIQIAKYLGALVATTVSARNSKLVSSLGADVVIDYKEQDFTEVIADYDVVFDMSGGEVMENSFKVLKKGGHLVSIKGQDTDDLATKYGVSFDWFFMEPNGDQLTKLADMTTKGTLKPVIDSTYAFTDAAKAYDKLAEGHAVGKIVIDMKAA</sequence>
<dbReference type="InterPro" id="IPR050700">
    <property type="entry name" value="YIM1/Zinc_Alcohol_DH_Fams"/>
</dbReference>
<feature type="domain" description="Enoyl reductase (ER)" evidence="2">
    <location>
        <begin position="11"/>
        <end position="304"/>
    </location>
</feature>
<dbReference type="SMART" id="SM00829">
    <property type="entry name" value="PKS_ER"/>
    <property type="match status" value="1"/>
</dbReference>
<dbReference type="GO" id="GO:0016491">
    <property type="term" value="F:oxidoreductase activity"/>
    <property type="evidence" value="ECO:0007669"/>
    <property type="project" value="UniProtKB-KW"/>
</dbReference>
<dbReference type="InterPro" id="IPR013154">
    <property type="entry name" value="ADH-like_N"/>
</dbReference>
<evidence type="ECO:0000256" key="1">
    <source>
        <dbReference type="ARBA" id="ARBA00023002"/>
    </source>
</evidence>
<dbReference type="InterPro" id="IPR011032">
    <property type="entry name" value="GroES-like_sf"/>
</dbReference>
<dbReference type="InterPro" id="IPR036291">
    <property type="entry name" value="NAD(P)-bd_dom_sf"/>
</dbReference>
<dbReference type="InterPro" id="IPR002364">
    <property type="entry name" value="Quin_OxRdtase/zeta-crystal_CS"/>
</dbReference>
<dbReference type="Gene3D" id="3.90.180.10">
    <property type="entry name" value="Medium-chain alcohol dehydrogenases, catalytic domain"/>
    <property type="match status" value="1"/>
</dbReference>
<dbReference type="Pfam" id="PF08240">
    <property type="entry name" value="ADH_N"/>
    <property type="match status" value="1"/>
</dbReference>
<dbReference type="SUPFAM" id="SSF51735">
    <property type="entry name" value="NAD(P)-binding Rossmann-fold domains"/>
    <property type="match status" value="1"/>
</dbReference>